<protein>
    <submittedName>
        <fullName evidence="1">Uncharacterized protein</fullName>
    </submittedName>
</protein>
<dbReference type="KEGG" id="als:DJ013_00630"/>
<reference evidence="1 2" key="1">
    <citation type="submission" date="2018-05" db="EMBL/GenBank/DDBJ databases">
        <title>Complete genome sequence of Arcticibacterium luteifluviistationis SM1504T, a cytophagaceae bacterium isolated from Arctic surface seawater.</title>
        <authorList>
            <person name="Li Y."/>
            <person name="Qin Q.-L."/>
        </authorList>
    </citation>
    <scope>NUCLEOTIDE SEQUENCE [LARGE SCALE GENOMIC DNA]</scope>
    <source>
        <strain evidence="1 2">SM1504</strain>
    </source>
</reference>
<proteinExistence type="predicted"/>
<evidence type="ECO:0000313" key="1">
    <source>
        <dbReference type="EMBL" id="AWV96775.1"/>
    </source>
</evidence>
<keyword evidence="2" id="KW-1185">Reference proteome</keyword>
<dbReference type="Proteomes" id="UP000249873">
    <property type="component" value="Chromosome"/>
</dbReference>
<dbReference type="EMBL" id="CP029480">
    <property type="protein sequence ID" value="AWV96775.1"/>
    <property type="molecule type" value="Genomic_DNA"/>
</dbReference>
<dbReference type="AlphaFoldDB" id="A0A2Z4G6J7"/>
<gene>
    <name evidence="1" type="ORF">DJ013_00630</name>
</gene>
<sequence length="51" mass="5721">MAWVTLPVKILGKAGSVKEALTIFNKLLKRSIFFFLDIHMGGGFPLNWTVN</sequence>
<name>A0A2Z4G6J7_9BACT</name>
<organism evidence="1 2">
    <name type="scientific">Arcticibacterium luteifluviistationis</name>
    <dbReference type="NCBI Taxonomy" id="1784714"/>
    <lineage>
        <taxon>Bacteria</taxon>
        <taxon>Pseudomonadati</taxon>
        <taxon>Bacteroidota</taxon>
        <taxon>Cytophagia</taxon>
        <taxon>Cytophagales</taxon>
        <taxon>Leadbetterellaceae</taxon>
        <taxon>Arcticibacterium</taxon>
    </lineage>
</organism>
<accession>A0A2Z4G6J7</accession>
<evidence type="ECO:0000313" key="2">
    <source>
        <dbReference type="Proteomes" id="UP000249873"/>
    </source>
</evidence>